<gene>
    <name evidence="5" type="primary">cbiD</name>
    <name evidence="7" type="ORF">Apau_0158</name>
</gene>
<dbReference type="PaxDb" id="584708-Apau_0158"/>
<dbReference type="Gene3D" id="3.30.2110.10">
    <property type="entry name" value="CbiD-like"/>
    <property type="match status" value="1"/>
</dbReference>
<sequence>MTTPSLRWGFTTGTAAVAAALGAVRWLLARPTLRVSVRLPGGGVLSIPLGGCRAVPGGAEAWVVKDGGDDPDVTHGLAVVARVALVPGGEILLEAGEGIGVVTRPGLPVPVGERAINPTPRRMLEEHLRGELPPGLGVRVVLSIPGGEEVAARTFNPRLGVEGGLSVLGTQGVVRPMSEPALTATLRAELSVLAAEGRRAVCLVPGNYGREMARSLGVPEGPLVGMSNFAGEALAAAADLGFRELLLVGQVGKFAKLAAGSRDTHSARSDGRLEALGAYAALHGASPEEVRRVLEANTADEAACALLETEPGRKALEETAHRAAASAARICGTAERVACVVFALPRRELARWGDVEALTASLRRGPEEEERP</sequence>
<keyword evidence="8" id="KW-1185">Reference proteome</keyword>
<dbReference type="STRING" id="584708.Apau_0158"/>
<evidence type="ECO:0000313" key="8">
    <source>
        <dbReference type="Proteomes" id="UP000005096"/>
    </source>
</evidence>
<dbReference type="OrthoDB" id="6439987at2"/>
<keyword evidence="6" id="KW-1133">Transmembrane helix</keyword>
<dbReference type="InterPro" id="IPR002748">
    <property type="entry name" value="CbiD"/>
</dbReference>
<dbReference type="HOGENOM" id="CLU_041273_1_0_0"/>
<dbReference type="HAMAP" id="MF_00787">
    <property type="entry name" value="CbiD"/>
    <property type="match status" value="1"/>
</dbReference>
<dbReference type="eggNOG" id="COG1903">
    <property type="taxonomic scope" value="Bacteria"/>
</dbReference>
<feature type="transmembrane region" description="Helical" evidence="6">
    <location>
        <begin position="6"/>
        <end position="28"/>
    </location>
</feature>
<evidence type="ECO:0000256" key="6">
    <source>
        <dbReference type="SAM" id="Phobius"/>
    </source>
</evidence>
<keyword evidence="2 5" id="KW-0489">Methyltransferase</keyword>
<proteinExistence type="inferred from homology"/>
<dbReference type="InterPro" id="IPR036074">
    <property type="entry name" value="CbiD_sf"/>
</dbReference>
<comment type="pathway">
    <text evidence="5">Cofactor biosynthesis; adenosylcobalamin biosynthesis; cob(II)yrinate a,c-diamide from sirohydrochlorin (anaerobic route): step 6/10.</text>
</comment>
<evidence type="ECO:0000256" key="3">
    <source>
        <dbReference type="ARBA" id="ARBA00022679"/>
    </source>
</evidence>
<organism evidence="7 8">
    <name type="scientific">Aminomonas paucivorans DSM 12260</name>
    <dbReference type="NCBI Taxonomy" id="584708"/>
    <lineage>
        <taxon>Bacteria</taxon>
        <taxon>Thermotogati</taxon>
        <taxon>Synergistota</taxon>
        <taxon>Synergistia</taxon>
        <taxon>Synergistales</taxon>
        <taxon>Synergistaceae</taxon>
        <taxon>Aminomonas</taxon>
    </lineage>
</organism>
<dbReference type="Pfam" id="PF01888">
    <property type="entry name" value="CbiD"/>
    <property type="match status" value="1"/>
</dbReference>
<dbReference type="SUPFAM" id="SSF111342">
    <property type="entry name" value="CbiD-like"/>
    <property type="match status" value="1"/>
</dbReference>
<dbReference type="EMBL" id="CM001022">
    <property type="protein sequence ID" value="EFQ22595.1"/>
    <property type="molecule type" value="Genomic_DNA"/>
</dbReference>
<dbReference type="PANTHER" id="PTHR35863:SF1">
    <property type="entry name" value="COBALT-PRECORRIN-5B C(1)-METHYLTRANSFERASE"/>
    <property type="match status" value="1"/>
</dbReference>
<dbReference type="UniPathway" id="UPA00148">
    <property type="reaction ID" value="UER00227"/>
</dbReference>
<comment type="function">
    <text evidence="5">Catalyzes the methylation of C-1 in cobalt-precorrin-5B to form cobalt-precorrin-6A.</text>
</comment>
<comment type="catalytic activity">
    <reaction evidence="5">
        <text>Co-precorrin-5B + S-adenosyl-L-methionine = Co-precorrin-6A + S-adenosyl-L-homocysteine</text>
        <dbReference type="Rhea" id="RHEA:26285"/>
        <dbReference type="ChEBI" id="CHEBI:57856"/>
        <dbReference type="ChEBI" id="CHEBI:59789"/>
        <dbReference type="ChEBI" id="CHEBI:60063"/>
        <dbReference type="ChEBI" id="CHEBI:60064"/>
        <dbReference type="EC" id="2.1.1.195"/>
    </reaction>
</comment>
<dbReference type="NCBIfam" id="TIGR00312">
    <property type="entry name" value="cbiD"/>
    <property type="match status" value="1"/>
</dbReference>
<dbReference type="RefSeq" id="WP_006299739.1">
    <property type="nucleotide sequence ID" value="NZ_CM001022.1"/>
</dbReference>
<comment type="similarity">
    <text evidence="5">Belongs to the CbiD family.</text>
</comment>
<accession>E3CWU0</accession>
<reference evidence="7 8" key="1">
    <citation type="journal article" date="2010" name="Stand. Genomic Sci.">
        <title>Non-contiguous finished genome sequence of Aminomonas paucivorans type strain (GLU-3).</title>
        <authorList>
            <person name="Pitluck S."/>
            <person name="Yasawong M."/>
            <person name="Held B."/>
            <person name="Lapidus A."/>
            <person name="Nolan M."/>
            <person name="Copeland A."/>
            <person name="Lucas S."/>
            <person name="Del Rio T.G."/>
            <person name="Tice H."/>
            <person name="Cheng J.F."/>
            <person name="Chertkov O."/>
            <person name="Goodwin L."/>
            <person name="Tapia R."/>
            <person name="Han C."/>
            <person name="Liolios K."/>
            <person name="Ivanova N."/>
            <person name="Mavromatis K."/>
            <person name="Ovchinnikova G."/>
            <person name="Pati A."/>
            <person name="Chen A."/>
            <person name="Palaniappan K."/>
            <person name="Land M."/>
            <person name="Hauser L."/>
            <person name="Chang Y.J."/>
            <person name="Jeffries C.D."/>
            <person name="Pukall R."/>
            <person name="Spring S."/>
            <person name="Rohde M."/>
            <person name="Sikorski J."/>
            <person name="Goker M."/>
            <person name="Woyke T."/>
            <person name="Bristow J."/>
            <person name="Eisen J.A."/>
            <person name="Markowitz V."/>
            <person name="Hugenholtz P."/>
            <person name="Kyrpides N.C."/>
            <person name="Klenk H.P."/>
        </authorList>
    </citation>
    <scope>NUCLEOTIDE SEQUENCE [LARGE SCALE GENOMIC DNA]</scope>
    <source>
        <strain evidence="7 8">DSM 12260</strain>
    </source>
</reference>
<evidence type="ECO:0000256" key="5">
    <source>
        <dbReference type="HAMAP-Rule" id="MF_00787"/>
    </source>
</evidence>
<dbReference type="PIRSF" id="PIRSF026782">
    <property type="entry name" value="CbiD"/>
    <property type="match status" value="1"/>
</dbReference>
<dbReference type="GO" id="GO:0043780">
    <property type="term" value="F:cobalt-precorrin-5B C1-methyltransferase activity"/>
    <property type="evidence" value="ECO:0007669"/>
    <property type="project" value="RHEA"/>
</dbReference>
<protein>
    <recommendedName>
        <fullName evidence="5">Cobalt-precorrin-5B C(1)-methyltransferase</fullName>
        <ecNumber evidence="5">2.1.1.195</ecNumber>
    </recommendedName>
    <alternativeName>
        <fullName evidence="5">Cobalt-precorrin-6A synthase</fullName>
    </alternativeName>
</protein>
<dbReference type="PANTHER" id="PTHR35863">
    <property type="entry name" value="COBALT-PRECORRIN-5B C(1)-METHYLTRANSFERASE"/>
    <property type="match status" value="1"/>
</dbReference>
<keyword evidence="6" id="KW-0472">Membrane</keyword>
<dbReference type="GO" id="GO:0032259">
    <property type="term" value="P:methylation"/>
    <property type="evidence" value="ECO:0007669"/>
    <property type="project" value="UniProtKB-KW"/>
</dbReference>
<keyword evidence="6" id="KW-0812">Transmembrane</keyword>
<name>E3CWU0_9BACT</name>
<evidence type="ECO:0000256" key="1">
    <source>
        <dbReference type="ARBA" id="ARBA00022573"/>
    </source>
</evidence>
<dbReference type="GO" id="GO:0019251">
    <property type="term" value="P:anaerobic cobalamin biosynthetic process"/>
    <property type="evidence" value="ECO:0007669"/>
    <property type="project" value="UniProtKB-UniRule"/>
</dbReference>
<keyword evidence="1 5" id="KW-0169">Cobalamin biosynthesis</keyword>
<keyword evidence="3 5" id="KW-0808">Transferase</keyword>
<evidence type="ECO:0000256" key="2">
    <source>
        <dbReference type="ARBA" id="ARBA00022603"/>
    </source>
</evidence>
<dbReference type="AlphaFoldDB" id="E3CWU0"/>
<evidence type="ECO:0000256" key="4">
    <source>
        <dbReference type="ARBA" id="ARBA00022691"/>
    </source>
</evidence>
<keyword evidence="4 5" id="KW-0949">S-adenosyl-L-methionine</keyword>
<dbReference type="EC" id="2.1.1.195" evidence="5"/>
<evidence type="ECO:0000313" key="7">
    <source>
        <dbReference type="EMBL" id="EFQ22595.1"/>
    </source>
</evidence>
<dbReference type="Proteomes" id="UP000005096">
    <property type="component" value="Chromosome"/>
</dbReference>